<dbReference type="OrthoDB" id="7789206at2759"/>
<dbReference type="InterPro" id="IPR026780">
    <property type="entry name" value="PNRC1/2"/>
</dbReference>
<evidence type="ECO:0000313" key="2">
    <source>
        <dbReference type="EMBL" id="KAJ6636723.1"/>
    </source>
</evidence>
<feature type="compositionally biased region" description="Basic residues" evidence="1">
    <location>
        <begin position="38"/>
        <end position="48"/>
    </location>
</feature>
<feature type="region of interest" description="Disordered" evidence="1">
    <location>
        <begin position="1"/>
        <end position="75"/>
    </location>
</feature>
<reference evidence="2" key="1">
    <citation type="submission" date="2022-07" db="EMBL/GenBank/DDBJ databases">
        <authorList>
            <person name="Trinca V."/>
            <person name="Uliana J.V.C."/>
            <person name="Torres T.T."/>
            <person name="Ward R.J."/>
            <person name="Monesi N."/>
        </authorList>
    </citation>
    <scope>NUCLEOTIDE SEQUENCE</scope>
    <source>
        <strain evidence="2">HSMRA1968</strain>
        <tissue evidence="2">Whole embryos</tissue>
    </source>
</reference>
<dbReference type="Proteomes" id="UP001151699">
    <property type="component" value="Chromosome C"/>
</dbReference>
<comment type="caution">
    <text evidence="2">The sequence shown here is derived from an EMBL/GenBank/DDBJ whole genome shotgun (WGS) entry which is preliminary data.</text>
</comment>
<gene>
    <name evidence="2" type="ORF">Bhyg_15316</name>
</gene>
<feature type="compositionally biased region" description="Low complexity" evidence="1">
    <location>
        <begin position="51"/>
        <end position="72"/>
    </location>
</feature>
<proteinExistence type="predicted"/>
<dbReference type="PANTHER" id="PTHR15405">
    <property type="entry name" value="PROLINE-RICH NUCLEAR RECEPTOR COACTIVATOR"/>
    <property type="match status" value="1"/>
</dbReference>
<dbReference type="EMBL" id="WJQU01000004">
    <property type="protein sequence ID" value="KAJ6636723.1"/>
    <property type="molecule type" value="Genomic_DNA"/>
</dbReference>
<evidence type="ECO:0000313" key="3">
    <source>
        <dbReference type="Proteomes" id="UP001151699"/>
    </source>
</evidence>
<name>A0A9Q0MRL4_9DIPT</name>
<sequence length="199" mass="21184">MTNSNNRTLGGGGNSEGNASRQRLLSSSTERSTERQPFGKRRKNKGKKVQNNPASPTNSVSSSQSDSNNYLSGRSNQQSFINFSSRSHQQYNYSNGINIQVHRSSPGGFSAASSTPSSSPPNASLFAGSKCFDAPPPNALPRPPSHWLSCGGVLSALSSDDDYLSYNLKMALNVGTLVDNDLLLNTPICINNSPATVTL</sequence>
<evidence type="ECO:0000256" key="1">
    <source>
        <dbReference type="SAM" id="MobiDB-lite"/>
    </source>
</evidence>
<dbReference type="AlphaFoldDB" id="A0A9Q0MRL4"/>
<accession>A0A9Q0MRL4</accession>
<keyword evidence="3" id="KW-1185">Reference proteome</keyword>
<protein>
    <submittedName>
        <fullName evidence="2">Uncharacterized protein</fullName>
    </submittedName>
</protein>
<organism evidence="2 3">
    <name type="scientific">Pseudolycoriella hygida</name>
    <dbReference type="NCBI Taxonomy" id="35572"/>
    <lineage>
        <taxon>Eukaryota</taxon>
        <taxon>Metazoa</taxon>
        <taxon>Ecdysozoa</taxon>
        <taxon>Arthropoda</taxon>
        <taxon>Hexapoda</taxon>
        <taxon>Insecta</taxon>
        <taxon>Pterygota</taxon>
        <taxon>Neoptera</taxon>
        <taxon>Endopterygota</taxon>
        <taxon>Diptera</taxon>
        <taxon>Nematocera</taxon>
        <taxon>Sciaroidea</taxon>
        <taxon>Sciaridae</taxon>
        <taxon>Pseudolycoriella</taxon>
    </lineage>
</organism>
<feature type="compositionally biased region" description="Polar residues" evidence="1">
    <location>
        <begin position="16"/>
        <end position="30"/>
    </location>
</feature>